<evidence type="ECO:0000313" key="8">
    <source>
        <dbReference type="Proteomes" id="UP001446032"/>
    </source>
</evidence>
<feature type="transmembrane region" description="Helical" evidence="5">
    <location>
        <begin position="73"/>
        <end position="106"/>
    </location>
</feature>
<feature type="domain" description="Major facilitator superfamily associated" evidence="6">
    <location>
        <begin position="6"/>
        <end position="155"/>
    </location>
</feature>
<gene>
    <name evidence="7" type="ORF">WMO75_15035</name>
</gene>
<dbReference type="SUPFAM" id="SSF103473">
    <property type="entry name" value="MFS general substrate transporter"/>
    <property type="match status" value="1"/>
</dbReference>
<protein>
    <submittedName>
        <fullName evidence="7">MFS transporter</fullName>
    </submittedName>
</protein>
<organism evidence="7 8">
    <name type="scientific">Blautia intestinihominis</name>
    <dbReference type="NCBI Taxonomy" id="3133152"/>
    <lineage>
        <taxon>Bacteria</taxon>
        <taxon>Bacillati</taxon>
        <taxon>Bacillota</taxon>
        <taxon>Clostridia</taxon>
        <taxon>Lachnospirales</taxon>
        <taxon>Lachnospiraceae</taxon>
        <taxon>Blautia</taxon>
    </lineage>
</organism>
<evidence type="ECO:0000256" key="1">
    <source>
        <dbReference type="ARBA" id="ARBA00004141"/>
    </source>
</evidence>
<dbReference type="Proteomes" id="UP001446032">
    <property type="component" value="Unassembled WGS sequence"/>
</dbReference>
<feature type="transmembrane region" description="Helical" evidence="5">
    <location>
        <begin position="12"/>
        <end position="31"/>
    </location>
</feature>
<reference evidence="7 8" key="1">
    <citation type="submission" date="2024-03" db="EMBL/GenBank/DDBJ databases">
        <title>Human intestinal bacterial collection.</title>
        <authorList>
            <person name="Pauvert C."/>
            <person name="Hitch T.C.A."/>
            <person name="Clavel T."/>
        </authorList>
    </citation>
    <scope>NUCLEOTIDE SEQUENCE [LARGE SCALE GENOMIC DNA]</scope>
    <source>
        <strain evidence="7 8">CLA-AA-H95</strain>
    </source>
</reference>
<accession>A0ABV1AN36</accession>
<dbReference type="Pfam" id="PF12832">
    <property type="entry name" value="MFS_1_like"/>
    <property type="match status" value="1"/>
</dbReference>
<evidence type="ECO:0000256" key="4">
    <source>
        <dbReference type="ARBA" id="ARBA00023136"/>
    </source>
</evidence>
<evidence type="ECO:0000256" key="3">
    <source>
        <dbReference type="ARBA" id="ARBA00022989"/>
    </source>
</evidence>
<feature type="transmembrane region" description="Helical" evidence="5">
    <location>
        <begin position="37"/>
        <end position="61"/>
    </location>
</feature>
<keyword evidence="3 5" id="KW-1133">Transmembrane helix</keyword>
<comment type="subcellular location">
    <subcellularLocation>
        <location evidence="1">Membrane</location>
        <topology evidence="1">Multi-pass membrane protein</topology>
    </subcellularLocation>
</comment>
<keyword evidence="2 5" id="KW-0812">Transmembrane</keyword>
<evidence type="ECO:0000259" key="6">
    <source>
        <dbReference type="Pfam" id="PF12832"/>
    </source>
</evidence>
<evidence type="ECO:0000256" key="2">
    <source>
        <dbReference type="ARBA" id="ARBA00022692"/>
    </source>
</evidence>
<comment type="caution">
    <text evidence="7">The sequence shown here is derived from an EMBL/GenBank/DDBJ whole genome shotgun (WGS) entry which is preliminary data.</text>
</comment>
<dbReference type="Gene3D" id="1.20.1250.20">
    <property type="entry name" value="MFS general substrate transporter like domains"/>
    <property type="match status" value="1"/>
</dbReference>
<dbReference type="InterPro" id="IPR024989">
    <property type="entry name" value="MFS_assoc_dom"/>
</dbReference>
<keyword evidence="4 5" id="KW-0472">Membrane</keyword>
<proteinExistence type="predicted"/>
<feature type="transmembrane region" description="Helical" evidence="5">
    <location>
        <begin position="136"/>
        <end position="156"/>
    </location>
</feature>
<evidence type="ECO:0000256" key="5">
    <source>
        <dbReference type="SAM" id="Phobius"/>
    </source>
</evidence>
<keyword evidence="8" id="KW-1185">Reference proteome</keyword>
<evidence type="ECO:0000313" key="7">
    <source>
        <dbReference type="EMBL" id="MEQ2359614.1"/>
    </source>
</evidence>
<dbReference type="EMBL" id="JBBMEI010000061">
    <property type="protein sequence ID" value="MEQ2359614.1"/>
    <property type="molecule type" value="Genomic_DNA"/>
</dbReference>
<name>A0ABV1AN36_9FIRM</name>
<dbReference type="RefSeq" id="WP_118699559.1">
    <property type="nucleotide sequence ID" value="NZ_JBBMEI010000061.1"/>
</dbReference>
<sequence length="157" mass="16532">MNLTYRYSAIQFTHWASSSGAAAFATTYLLNKGVPSGMVGFLLALAGLCSCLSQPVLASLADRAEKFVLTKMLLIMSVLCSVCILLQLLPGISIMLMAVLYMVSIWSSDAMVSLLNAISVAYNNAGYFVDYGAARGIGAVASAVSSLIIGWAVTVVM</sequence>
<dbReference type="InterPro" id="IPR036259">
    <property type="entry name" value="MFS_trans_sf"/>
</dbReference>